<evidence type="ECO:0000256" key="6">
    <source>
        <dbReference type="ARBA" id="ARBA00022942"/>
    </source>
</evidence>
<dbReference type="EMBL" id="HBIA01014784">
    <property type="protein sequence ID" value="CAE0235657.1"/>
    <property type="molecule type" value="Transcribed_RNA"/>
</dbReference>
<dbReference type="PROSITE" id="PS51476">
    <property type="entry name" value="PROTEASOME_BETA_2"/>
    <property type="match status" value="1"/>
</dbReference>
<dbReference type="Gene3D" id="3.60.20.10">
    <property type="entry name" value="Glutamine Phosphoribosylpyrophosphate, subunit 1, domain 1"/>
    <property type="match status" value="1"/>
</dbReference>
<comment type="function">
    <text evidence="8">Component of the proteasome, a multicatalytic proteinase complex which is characterized by its ability to cleave peptides with Arg, Phe, Tyr, Leu, and Glu adjacent to the leaving group at neutral or slightly basic pH. The proteasome has an ATP-dependent proteolytic activity.</text>
</comment>
<dbReference type="PRINTS" id="PR00141">
    <property type="entry name" value="PROTEASOME"/>
</dbReference>
<keyword evidence="7 8" id="KW-0539">Nucleus</keyword>
<dbReference type="GO" id="GO:0005737">
    <property type="term" value="C:cytoplasm"/>
    <property type="evidence" value="ECO:0007669"/>
    <property type="project" value="UniProtKB-SubCell"/>
</dbReference>
<accession>A0A7S3FX45</accession>
<keyword evidence="6 8" id="KW-0647">Proteasome</keyword>
<evidence type="ECO:0000256" key="4">
    <source>
        <dbReference type="ARBA" id="ARBA00022698"/>
    </source>
</evidence>
<dbReference type="PANTHER" id="PTHR32194">
    <property type="entry name" value="METALLOPROTEASE TLDD"/>
    <property type="match status" value="1"/>
</dbReference>
<dbReference type="InterPro" id="IPR000243">
    <property type="entry name" value="Pept_T1A_subB"/>
</dbReference>
<dbReference type="PROSITE" id="PS00854">
    <property type="entry name" value="PROTEASOME_BETA_1"/>
    <property type="match status" value="1"/>
</dbReference>
<comment type="similarity">
    <text evidence="8">Belongs to the peptidase T1B family.</text>
</comment>
<proteinExistence type="inferred from homology"/>
<name>A0A7S3FX45_9SPIT</name>
<dbReference type="InterPro" id="IPR001353">
    <property type="entry name" value="Proteasome_sua/b"/>
</dbReference>
<protein>
    <recommendedName>
        <fullName evidence="8">Proteasome subunit beta</fullName>
    </recommendedName>
</protein>
<keyword evidence="4" id="KW-0888">Threonine protease</keyword>
<evidence type="ECO:0000256" key="8">
    <source>
        <dbReference type="RuleBase" id="RU004203"/>
    </source>
</evidence>
<dbReference type="PANTHER" id="PTHR32194:SF10">
    <property type="entry name" value="PROTEASOME SUBUNIT BETA TYPE-3"/>
    <property type="match status" value="1"/>
</dbReference>
<sequence>MGLDSYNGNSMVAMAGKNCVAIATDTRLSTELMTVDGNFQRVFKVNDKTLMGISGLGTDVQTFNALMKFKMNLYKLQEGRDMKSSVFSKLVSTSLYEKRWGPYFVSPLVAGLDKEGDQYKPVICTYDSIGYREHSGNFEVAGTGAQLLYGCCEAFYKPDMGPEELFEVISNCLLSALDRDSLSGWGAYVYVLTPDELIVRALKTRQD</sequence>
<evidence type="ECO:0000256" key="1">
    <source>
        <dbReference type="ARBA" id="ARBA00001198"/>
    </source>
</evidence>
<dbReference type="InterPro" id="IPR029055">
    <property type="entry name" value="Ntn_hydrolases_N"/>
</dbReference>
<reference evidence="9" key="1">
    <citation type="submission" date="2021-01" db="EMBL/GenBank/DDBJ databases">
        <authorList>
            <person name="Corre E."/>
            <person name="Pelletier E."/>
            <person name="Niang G."/>
            <person name="Scheremetjew M."/>
            <person name="Finn R."/>
            <person name="Kale V."/>
            <person name="Holt S."/>
            <person name="Cochrane G."/>
            <person name="Meng A."/>
            <person name="Brown T."/>
            <person name="Cohen L."/>
        </authorList>
    </citation>
    <scope>NUCLEOTIDE SEQUENCE</scope>
    <source>
        <strain evidence="9">Ras09</strain>
    </source>
</reference>
<organism evidence="9">
    <name type="scientific">Strombidium rassoulzadegani</name>
    <dbReference type="NCBI Taxonomy" id="1082188"/>
    <lineage>
        <taxon>Eukaryota</taxon>
        <taxon>Sar</taxon>
        <taxon>Alveolata</taxon>
        <taxon>Ciliophora</taxon>
        <taxon>Intramacronucleata</taxon>
        <taxon>Spirotrichea</taxon>
        <taxon>Oligotrichia</taxon>
        <taxon>Strombidiidae</taxon>
        <taxon>Strombidium</taxon>
    </lineage>
</organism>
<dbReference type="Pfam" id="PF00227">
    <property type="entry name" value="Proteasome"/>
    <property type="match status" value="1"/>
</dbReference>
<keyword evidence="5" id="KW-0378">Hydrolase</keyword>
<evidence type="ECO:0000256" key="7">
    <source>
        <dbReference type="ARBA" id="ARBA00023242"/>
    </source>
</evidence>
<dbReference type="GO" id="GO:0005634">
    <property type="term" value="C:nucleus"/>
    <property type="evidence" value="ECO:0007669"/>
    <property type="project" value="UniProtKB-SubCell"/>
</dbReference>
<dbReference type="GO" id="GO:0043161">
    <property type="term" value="P:proteasome-mediated ubiquitin-dependent protein catabolic process"/>
    <property type="evidence" value="ECO:0007669"/>
    <property type="project" value="InterPro"/>
</dbReference>
<comment type="catalytic activity">
    <reaction evidence="1">
        <text>Cleavage of peptide bonds with very broad specificity.</text>
        <dbReference type="EC" id="3.4.25.1"/>
    </reaction>
</comment>
<dbReference type="InterPro" id="IPR033811">
    <property type="entry name" value="Proteasome_beta_3"/>
</dbReference>
<dbReference type="AlphaFoldDB" id="A0A7S3FX45"/>
<dbReference type="GO" id="GO:0019774">
    <property type="term" value="C:proteasome core complex, beta-subunit complex"/>
    <property type="evidence" value="ECO:0007669"/>
    <property type="project" value="InterPro"/>
</dbReference>
<comment type="subunit">
    <text evidence="8">Component of the proteasome complex.</text>
</comment>
<dbReference type="SUPFAM" id="SSF56235">
    <property type="entry name" value="N-terminal nucleophile aminohydrolases (Ntn hydrolases)"/>
    <property type="match status" value="1"/>
</dbReference>
<evidence type="ECO:0000256" key="3">
    <source>
        <dbReference type="ARBA" id="ARBA00022670"/>
    </source>
</evidence>
<evidence type="ECO:0000256" key="2">
    <source>
        <dbReference type="ARBA" id="ARBA00022490"/>
    </source>
</evidence>
<keyword evidence="2 8" id="KW-0963">Cytoplasm</keyword>
<dbReference type="InterPro" id="IPR016050">
    <property type="entry name" value="Proteasome_bsu_CS"/>
</dbReference>
<gene>
    <name evidence="9" type="ORF">SRAS04492_LOCUS7464</name>
</gene>
<dbReference type="GO" id="GO:0004298">
    <property type="term" value="F:threonine-type endopeptidase activity"/>
    <property type="evidence" value="ECO:0007669"/>
    <property type="project" value="UniProtKB-KW"/>
</dbReference>
<evidence type="ECO:0000313" key="9">
    <source>
        <dbReference type="EMBL" id="CAE0235657.1"/>
    </source>
</evidence>
<dbReference type="CDD" id="cd03759">
    <property type="entry name" value="proteasome_beta_type_3"/>
    <property type="match status" value="1"/>
</dbReference>
<keyword evidence="3" id="KW-0645">Protease</keyword>
<comment type="subcellular location">
    <subcellularLocation>
        <location evidence="8">Cytoplasm</location>
    </subcellularLocation>
    <subcellularLocation>
        <location evidence="8">Nucleus</location>
    </subcellularLocation>
</comment>
<evidence type="ECO:0000256" key="5">
    <source>
        <dbReference type="ARBA" id="ARBA00022801"/>
    </source>
</evidence>
<dbReference type="InterPro" id="IPR023333">
    <property type="entry name" value="Proteasome_suB-type"/>
</dbReference>